<organism evidence="2 3">
    <name type="scientific">Acer negundo</name>
    <name type="common">Box elder</name>
    <dbReference type="NCBI Taxonomy" id="4023"/>
    <lineage>
        <taxon>Eukaryota</taxon>
        <taxon>Viridiplantae</taxon>
        <taxon>Streptophyta</taxon>
        <taxon>Embryophyta</taxon>
        <taxon>Tracheophyta</taxon>
        <taxon>Spermatophyta</taxon>
        <taxon>Magnoliopsida</taxon>
        <taxon>eudicotyledons</taxon>
        <taxon>Gunneridae</taxon>
        <taxon>Pentapetalae</taxon>
        <taxon>rosids</taxon>
        <taxon>malvids</taxon>
        <taxon>Sapindales</taxon>
        <taxon>Sapindaceae</taxon>
        <taxon>Hippocastanoideae</taxon>
        <taxon>Acereae</taxon>
        <taxon>Acer</taxon>
    </lineage>
</organism>
<evidence type="ECO:0000259" key="1">
    <source>
        <dbReference type="Pfam" id="PF13456"/>
    </source>
</evidence>
<dbReference type="Pfam" id="PF13456">
    <property type="entry name" value="RVT_3"/>
    <property type="match status" value="1"/>
</dbReference>
<sequence length="177" mass="19199">MPISFILLNLKESCVDPVRLRKTNLVSWTPPCHDCLMFNVDGYTRVQPGPAGIDGVLRDSKGHILCLFSLCVGSLDSNSTEILAIHKALQLCASNPSIALSKVSIVSDSKTAVSWSNNKDSFGSFSHLNTILDIKDILSSFQNFEIFFRPRSANAFADGLAKRGSSGEGFGVVWSDS</sequence>
<dbReference type="InterPro" id="IPR002156">
    <property type="entry name" value="RNaseH_domain"/>
</dbReference>
<protein>
    <recommendedName>
        <fullName evidence="1">RNase H type-1 domain-containing protein</fullName>
    </recommendedName>
</protein>
<evidence type="ECO:0000313" key="3">
    <source>
        <dbReference type="Proteomes" id="UP001064489"/>
    </source>
</evidence>
<name>A0AAD5IYT0_ACENE</name>
<keyword evidence="3" id="KW-1185">Reference proteome</keyword>
<dbReference type="Gene3D" id="3.30.420.10">
    <property type="entry name" value="Ribonuclease H-like superfamily/Ribonuclease H"/>
    <property type="match status" value="1"/>
</dbReference>
<accession>A0AAD5IYT0</accession>
<dbReference type="PANTHER" id="PTHR47723">
    <property type="entry name" value="OS05G0353850 PROTEIN"/>
    <property type="match status" value="1"/>
</dbReference>
<proteinExistence type="predicted"/>
<dbReference type="InterPro" id="IPR044730">
    <property type="entry name" value="RNase_H-like_dom_plant"/>
</dbReference>
<feature type="domain" description="RNase H type-1" evidence="1">
    <location>
        <begin position="39"/>
        <end position="163"/>
    </location>
</feature>
<gene>
    <name evidence="2" type="ORF">LWI28_006240</name>
</gene>
<reference evidence="2" key="1">
    <citation type="journal article" date="2022" name="Plant J.">
        <title>Strategies of tolerance reflected in two North American maple genomes.</title>
        <authorList>
            <person name="McEvoy S.L."/>
            <person name="Sezen U.U."/>
            <person name="Trouern-Trend A."/>
            <person name="McMahon S.M."/>
            <person name="Schaberg P.G."/>
            <person name="Yang J."/>
            <person name="Wegrzyn J.L."/>
            <person name="Swenson N.G."/>
        </authorList>
    </citation>
    <scope>NUCLEOTIDE SEQUENCE</scope>
    <source>
        <strain evidence="2">91603</strain>
    </source>
</reference>
<dbReference type="InterPro" id="IPR012337">
    <property type="entry name" value="RNaseH-like_sf"/>
</dbReference>
<dbReference type="InterPro" id="IPR036397">
    <property type="entry name" value="RNaseH_sf"/>
</dbReference>
<reference evidence="2" key="2">
    <citation type="submission" date="2023-02" db="EMBL/GenBank/DDBJ databases">
        <authorList>
            <person name="Swenson N.G."/>
            <person name="Wegrzyn J.L."/>
            <person name="Mcevoy S.L."/>
        </authorList>
    </citation>
    <scope>NUCLEOTIDE SEQUENCE</scope>
    <source>
        <strain evidence="2">91603</strain>
        <tissue evidence="2">Leaf</tissue>
    </source>
</reference>
<dbReference type="SUPFAM" id="SSF53098">
    <property type="entry name" value="Ribonuclease H-like"/>
    <property type="match status" value="1"/>
</dbReference>
<dbReference type="InterPro" id="IPR053151">
    <property type="entry name" value="RNase_H-like"/>
</dbReference>
<dbReference type="CDD" id="cd06222">
    <property type="entry name" value="RNase_H_like"/>
    <property type="match status" value="1"/>
</dbReference>
<comment type="caution">
    <text evidence="2">The sequence shown here is derived from an EMBL/GenBank/DDBJ whole genome shotgun (WGS) entry which is preliminary data.</text>
</comment>
<dbReference type="Proteomes" id="UP001064489">
    <property type="component" value="Chromosome 4"/>
</dbReference>
<evidence type="ECO:0000313" key="2">
    <source>
        <dbReference type="EMBL" id="KAI9180584.1"/>
    </source>
</evidence>
<dbReference type="PANTHER" id="PTHR47723:SF22">
    <property type="entry name" value="RNASE H TYPE-1 DOMAIN-CONTAINING PROTEIN"/>
    <property type="match status" value="1"/>
</dbReference>
<dbReference type="GO" id="GO:0003676">
    <property type="term" value="F:nucleic acid binding"/>
    <property type="evidence" value="ECO:0007669"/>
    <property type="project" value="InterPro"/>
</dbReference>
<dbReference type="AlphaFoldDB" id="A0AAD5IYT0"/>
<dbReference type="GO" id="GO:0004523">
    <property type="term" value="F:RNA-DNA hybrid ribonuclease activity"/>
    <property type="evidence" value="ECO:0007669"/>
    <property type="project" value="InterPro"/>
</dbReference>
<dbReference type="EMBL" id="JAJSOW010000101">
    <property type="protein sequence ID" value="KAI9180584.1"/>
    <property type="molecule type" value="Genomic_DNA"/>
</dbReference>